<dbReference type="AlphaFoldDB" id="A0A8J2IA12"/>
<dbReference type="EMBL" id="CAJRGZ010000025">
    <property type="protein sequence ID" value="CAG5181465.1"/>
    <property type="molecule type" value="Genomic_DNA"/>
</dbReference>
<dbReference type="OrthoDB" id="3763345at2759"/>
<feature type="region of interest" description="Disordered" evidence="1">
    <location>
        <begin position="214"/>
        <end position="257"/>
    </location>
</feature>
<keyword evidence="3" id="KW-1185">Reference proteome</keyword>
<sequence length="343" mass="39242">MSATSVISQLKGLLVKAEELPSKFSKIYPTDGQWDILSDLSMSFSKAAKKIENEIQVLMDSRAERAWKESEAHRLRAQTLRGDLFANGRLKHAPVFRRNIVTIFEGPKDSIFDSEDLKFRKASTRKRCEQLRGLSPDGVISWAMAFAPSLWAGGTMASDVFTCLLDDIEPELVQPWPQTIRETLHALRKDEESLQKSLEYNNLLNAIDNLSQKPVHHRKRKRFEDESERVVPVDAPPEDMRHDSEQAAPADSLPPSEEMREMKHIYTNGPADHISRMPEPFRTFVQNGRLWKWERSQGLKTTGCWPSLFPQDDKQDVSFTIWCSHEDGYRLNDIFGSQLALSS</sequence>
<reference evidence="2" key="1">
    <citation type="submission" date="2021-05" db="EMBL/GenBank/DDBJ databases">
        <authorList>
            <person name="Stam R."/>
        </authorList>
    </citation>
    <scope>NUCLEOTIDE SEQUENCE</scope>
    <source>
        <strain evidence="2">CS162</strain>
    </source>
</reference>
<organism evidence="2 3">
    <name type="scientific">Alternaria atra</name>
    <dbReference type="NCBI Taxonomy" id="119953"/>
    <lineage>
        <taxon>Eukaryota</taxon>
        <taxon>Fungi</taxon>
        <taxon>Dikarya</taxon>
        <taxon>Ascomycota</taxon>
        <taxon>Pezizomycotina</taxon>
        <taxon>Dothideomycetes</taxon>
        <taxon>Pleosporomycetidae</taxon>
        <taxon>Pleosporales</taxon>
        <taxon>Pleosporineae</taxon>
        <taxon>Pleosporaceae</taxon>
        <taxon>Alternaria</taxon>
        <taxon>Alternaria sect. Ulocladioides</taxon>
    </lineage>
</organism>
<comment type="caution">
    <text evidence="2">The sequence shown here is derived from an EMBL/GenBank/DDBJ whole genome shotgun (WGS) entry which is preliminary data.</text>
</comment>
<dbReference type="Proteomes" id="UP000676310">
    <property type="component" value="Unassembled WGS sequence"/>
</dbReference>
<proteinExistence type="predicted"/>
<evidence type="ECO:0000313" key="2">
    <source>
        <dbReference type="EMBL" id="CAG5181465.1"/>
    </source>
</evidence>
<evidence type="ECO:0000313" key="3">
    <source>
        <dbReference type="Proteomes" id="UP000676310"/>
    </source>
</evidence>
<dbReference type="GeneID" id="67022034"/>
<protein>
    <submittedName>
        <fullName evidence="2">Uncharacterized protein</fullName>
    </submittedName>
</protein>
<evidence type="ECO:0000256" key="1">
    <source>
        <dbReference type="SAM" id="MobiDB-lite"/>
    </source>
</evidence>
<dbReference type="RefSeq" id="XP_043173345.1">
    <property type="nucleotide sequence ID" value="XM_043317410.1"/>
</dbReference>
<name>A0A8J2IA12_9PLEO</name>
<feature type="compositionally biased region" description="Basic and acidic residues" evidence="1">
    <location>
        <begin position="222"/>
        <end position="231"/>
    </location>
</feature>
<gene>
    <name evidence="2" type="ORF">ALTATR162_LOCUS9776</name>
</gene>
<accession>A0A8J2IA12</accession>